<protein>
    <submittedName>
        <fullName evidence="1">Uncharacterized protein</fullName>
    </submittedName>
</protein>
<accession>A0A8S5STL6</accession>
<name>A0A8S5STL6_9VIRU</name>
<reference evidence="1" key="1">
    <citation type="journal article" date="2021" name="Proc. Natl. Acad. Sci. U.S.A.">
        <title>A Catalog of Tens of Thousands of Viruses from Human Metagenomes Reveals Hidden Associations with Chronic Diseases.</title>
        <authorList>
            <person name="Tisza M.J."/>
            <person name="Buck C.B."/>
        </authorList>
    </citation>
    <scope>NUCLEOTIDE SEQUENCE</scope>
    <source>
        <strain evidence="1">Ctcqm2</strain>
    </source>
</reference>
<dbReference type="EMBL" id="BK032673">
    <property type="protein sequence ID" value="DAF54147.1"/>
    <property type="molecule type" value="Genomic_DNA"/>
</dbReference>
<proteinExistence type="predicted"/>
<sequence>MIRNPCGSTRKAIPAASQGFRTPETYPSNSHLQIRLFVDKLEYRCYHNLATIIDTAPGRDSRRGLVSYCLSTGYIILQLGVYVNANCSITVSKVGGVYLCSLLQI</sequence>
<evidence type="ECO:0000313" key="1">
    <source>
        <dbReference type="EMBL" id="DAF54147.1"/>
    </source>
</evidence>
<organism evidence="1">
    <name type="scientific">Phage sp. ctcqm2</name>
    <dbReference type="NCBI Taxonomy" id="2828007"/>
    <lineage>
        <taxon>Viruses</taxon>
    </lineage>
</organism>